<gene>
    <name evidence="4" type="ORF">QJS04_geneDACA018314</name>
</gene>
<protein>
    <submittedName>
        <fullName evidence="4">SNF1-related protein kinase regulatory subunit beta-2</fullName>
    </submittedName>
</protein>
<dbReference type="Gene3D" id="6.20.250.60">
    <property type="match status" value="1"/>
</dbReference>
<sequence length="264" mass="29725">MGNASSVREGEVVNPCGGEKGDPQEPMCQSPPRSPMAALSPLLFTPQVPAVPLQRPDEMDFSKNAWMQNSMEYEDMFYEQGIPTMITWSYGGKDVAVAGSWDNWQTRKSLHRSGKDFAIMKVLPSGVYQYKFIVDGEWKYARDMPWMPDDMGNPCNILDLQETIPEDISSIAGFEPPHSPDSSYNSRHLDSEDFSKEPPLVPPHLNFTLLNSSSSTADRRPQHVVLNHLYIQKGKAGLPVVTLGSSYRFMEKYVTVVLYKSLQR</sequence>
<proteinExistence type="inferred from homology"/>
<dbReference type="PANTHER" id="PTHR46316">
    <property type="entry name" value="SNF1-RELATED PROTEIN KINASE REGULATORY SUBUNIT BETA-1"/>
    <property type="match status" value="1"/>
</dbReference>
<keyword evidence="5" id="KW-1185">Reference proteome</keyword>
<dbReference type="PANTHER" id="PTHR46316:SF2">
    <property type="entry name" value="SNF1-RELATED PROTEIN KINASE REGULATORY SUBUNIT BETA-2"/>
    <property type="match status" value="1"/>
</dbReference>
<dbReference type="Pfam" id="PF16561">
    <property type="entry name" value="AMPK1_CBM"/>
    <property type="match status" value="1"/>
</dbReference>
<evidence type="ECO:0000256" key="2">
    <source>
        <dbReference type="SAM" id="MobiDB-lite"/>
    </source>
</evidence>
<dbReference type="Pfam" id="PF04739">
    <property type="entry name" value="AMPKBI"/>
    <property type="match status" value="1"/>
</dbReference>
<reference evidence="4" key="2">
    <citation type="submission" date="2023-06" db="EMBL/GenBank/DDBJ databases">
        <authorList>
            <person name="Ma L."/>
            <person name="Liu K.-W."/>
            <person name="Li Z."/>
            <person name="Hsiao Y.-Y."/>
            <person name="Qi Y."/>
            <person name="Fu T."/>
            <person name="Tang G."/>
            <person name="Zhang D."/>
            <person name="Sun W.-H."/>
            <person name="Liu D.-K."/>
            <person name="Li Y."/>
            <person name="Chen G.-Z."/>
            <person name="Liu X.-D."/>
            <person name="Liao X.-Y."/>
            <person name="Jiang Y.-T."/>
            <person name="Yu X."/>
            <person name="Hao Y."/>
            <person name="Huang J."/>
            <person name="Zhao X.-W."/>
            <person name="Ke S."/>
            <person name="Chen Y.-Y."/>
            <person name="Wu W.-L."/>
            <person name="Hsu J.-L."/>
            <person name="Lin Y.-F."/>
            <person name="Huang M.-D."/>
            <person name="Li C.-Y."/>
            <person name="Huang L."/>
            <person name="Wang Z.-W."/>
            <person name="Zhao X."/>
            <person name="Zhong W.-Y."/>
            <person name="Peng D.-H."/>
            <person name="Ahmad S."/>
            <person name="Lan S."/>
            <person name="Zhang J.-S."/>
            <person name="Tsai W.-C."/>
            <person name="Van De Peer Y."/>
            <person name="Liu Z.-J."/>
        </authorList>
    </citation>
    <scope>NUCLEOTIDE SEQUENCE</scope>
    <source>
        <strain evidence="4">SCP</strain>
        <tissue evidence="4">Leaves</tissue>
    </source>
</reference>
<feature type="region of interest" description="Disordered" evidence="2">
    <location>
        <begin position="1"/>
        <end position="35"/>
    </location>
</feature>
<dbReference type="InterPro" id="IPR043554">
    <property type="entry name" value="KINB"/>
</dbReference>
<dbReference type="CDD" id="cd02859">
    <property type="entry name" value="E_set_AMPKbeta_like_N"/>
    <property type="match status" value="1"/>
</dbReference>
<evidence type="ECO:0000313" key="4">
    <source>
        <dbReference type="EMBL" id="KAK1273512.1"/>
    </source>
</evidence>
<feature type="domain" description="Association with the SNF1 complex (ASC)" evidence="3">
    <location>
        <begin position="177"/>
        <end position="262"/>
    </location>
</feature>
<dbReference type="InterPro" id="IPR032640">
    <property type="entry name" value="AMPK1_CBM"/>
</dbReference>
<evidence type="ECO:0000313" key="5">
    <source>
        <dbReference type="Proteomes" id="UP001179952"/>
    </source>
</evidence>
<dbReference type="AlphaFoldDB" id="A0AAV9BB07"/>
<dbReference type="InterPro" id="IPR037256">
    <property type="entry name" value="ASC_dom_sf"/>
</dbReference>
<organism evidence="4 5">
    <name type="scientific">Acorus gramineus</name>
    <name type="common">Dwarf sweet flag</name>
    <dbReference type="NCBI Taxonomy" id="55184"/>
    <lineage>
        <taxon>Eukaryota</taxon>
        <taxon>Viridiplantae</taxon>
        <taxon>Streptophyta</taxon>
        <taxon>Embryophyta</taxon>
        <taxon>Tracheophyta</taxon>
        <taxon>Spermatophyta</taxon>
        <taxon>Magnoliopsida</taxon>
        <taxon>Liliopsida</taxon>
        <taxon>Acoraceae</taxon>
        <taxon>Acorus</taxon>
    </lineage>
</organism>
<evidence type="ECO:0000259" key="3">
    <source>
        <dbReference type="SMART" id="SM01010"/>
    </source>
</evidence>
<comment type="caution">
    <text evidence="4">The sequence shown here is derived from an EMBL/GenBank/DDBJ whole genome shotgun (WGS) entry which is preliminary data.</text>
</comment>
<name>A0AAV9BB07_ACOGR</name>
<dbReference type="InterPro" id="IPR006828">
    <property type="entry name" value="ASC_dom"/>
</dbReference>
<dbReference type="InterPro" id="IPR013783">
    <property type="entry name" value="Ig-like_fold"/>
</dbReference>
<dbReference type="Proteomes" id="UP001179952">
    <property type="component" value="Unassembled WGS sequence"/>
</dbReference>
<dbReference type="Gene3D" id="2.60.40.10">
    <property type="entry name" value="Immunoglobulins"/>
    <property type="match status" value="1"/>
</dbReference>
<evidence type="ECO:0000256" key="1">
    <source>
        <dbReference type="ARBA" id="ARBA00010926"/>
    </source>
</evidence>
<dbReference type="SMART" id="SM01010">
    <property type="entry name" value="AMPKBI"/>
    <property type="match status" value="1"/>
</dbReference>
<reference evidence="4" key="1">
    <citation type="journal article" date="2023" name="Nat. Commun.">
        <title>Diploid and tetraploid genomes of Acorus and the evolution of monocots.</title>
        <authorList>
            <person name="Ma L."/>
            <person name="Liu K.W."/>
            <person name="Li Z."/>
            <person name="Hsiao Y.Y."/>
            <person name="Qi Y."/>
            <person name="Fu T."/>
            <person name="Tang G.D."/>
            <person name="Zhang D."/>
            <person name="Sun W.H."/>
            <person name="Liu D.K."/>
            <person name="Li Y."/>
            <person name="Chen G.Z."/>
            <person name="Liu X.D."/>
            <person name="Liao X.Y."/>
            <person name="Jiang Y.T."/>
            <person name="Yu X."/>
            <person name="Hao Y."/>
            <person name="Huang J."/>
            <person name="Zhao X.W."/>
            <person name="Ke S."/>
            <person name="Chen Y.Y."/>
            <person name="Wu W.L."/>
            <person name="Hsu J.L."/>
            <person name="Lin Y.F."/>
            <person name="Huang M.D."/>
            <person name="Li C.Y."/>
            <person name="Huang L."/>
            <person name="Wang Z.W."/>
            <person name="Zhao X."/>
            <person name="Zhong W.Y."/>
            <person name="Peng D.H."/>
            <person name="Ahmad S."/>
            <person name="Lan S."/>
            <person name="Zhang J.S."/>
            <person name="Tsai W.C."/>
            <person name="Van de Peer Y."/>
            <person name="Liu Z.J."/>
        </authorList>
    </citation>
    <scope>NUCLEOTIDE SEQUENCE</scope>
    <source>
        <strain evidence="4">SCP</strain>
    </source>
</reference>
<dbReference type="SUPFAM" id="SSF160219">
    <property type="entry name" value="AMPKBI-like"/>
    <property type="match status" value="1"/>
</dbReference>
<dbReference type="InterPro" id="IPR014756">
    <property type="entry name" value="Ig_E-set"/>
</dbReference>
<dbReference type="SUPFAM" id="SSF81296">
    <property type="entry name" value="E set domains"/>
    <property type="match status" value="1"/>
</dbReference>
<comment type="similarity">
    <text evidence="1">Belongs to the 5'-AMP-activated protein kinase beta subunit family.</text>
</comment>
<dbReference type="EMBL" id="JAUJYN010000004">
    <property type="protein sequence ID" value="KAK1273512.1"/>
    <property type="molecule type" value="Genomic_DNA"/>
</dbReference>
<accession>A0AAV9BB07</accession>
<dbReference type="GO" id="GO:0009507">
    <property type="term" value="C:chloroplast"/>
    <property type="evidence" value="ECO:0007669"/>
    <property type="project" value="UniProtKB-ARBA"/>
</dbReference>